<feature type="region of interest" description="Disordered" evidence="6">
    <location>
        <begin position="928"/>
        <end position="1019"/>
    </location>
</feature>
<dbReference type="GO" id="GO:0140410">
    <property type="term" value="F:monoatomic cation:bicarbonate symporter activity"/>
    <property type="evidence" value="ECO:0007669"/>
    <property type="project" value="TreeGrafter"/>
</dbReference>
<keyword evidence="4 7" id="KW-1133">Transmembrane helix</keyword>
<dbReference type="PANTHER" id="PTHR12191">
    <property type="entry name" value="SOLUTE CARRIER FAMILY 39"/>
    <property type="match status" value="1"/>
</dbReference>
<feature type="transmembrane region" description="Helical" evidence="7">
    <location>
        <begin position="380"/>
        <end position="403"/>
    </location>
</feature>
<feature type="compositionally biased region" description="Polar residues" evidence="6">
    <location>
        <begin position="1498"/>
        <end position="1513"/>
    </location>
</feature>
<dbReference type="GO" id="GO:0071578">
    <property type="term" value="P:zinc ion import across plasma membrane"/>
    <property type="evidence" value="ECO:0007669"/>
    <property type="project" value="TreeGrafter"/>
</dbReference>
<feature type="compositionally biased region" description="Polar residues" evidence="6">
    <location>
        <begin position="588"/>
        <end position="602"/>
    </location>
</feature>
<keyword evidence="8" id="KW-1185">Reference proteome</keyword>
<feature type="region of interest" description="Disordered" evidence="6">
    <location>
        <begin position="1040"/>
        <end position="1059"/>
    </location>
</feature>
<feature type="region of interest" description="Disordered" evidence="6">
    <location>
        <begin position="1422"/>
        <end position="1546"/>
    </location>
</feature>
<reference evidence="9" key="1">
    <citation type="submission" date="2024-02" db="UniProtKB">
        <authorList>
            <consortium name="WormBaseParasite"/>
        </authorList>
    </citation>
    <scope>IDENTIFICATION</scope>
</reference>
<evidence type="ECO:0000256" key="3">
    <source>
        <dbReference type="ARBA" id="ARBA00022692"/>
    </source>
</evidence>
<accession>A0AAF3FEH9</accession>
<feature type="compositionally biased region" description="Basic and acidic residues" evidence="6">
    <location>
        <begin position="996"/>
        <end position="1017"/>
    </location>
</feature>
<name>A0AAF3FEH9_9BILA</name>
<comment type="similarity">
    <text evidence="2">Belongs to the ZIP transporter (TC 2.A.5) family.</text>
</comment>
<feature type="region of interest" description="Disordered" evidence="6">
    <location>
        <begin position="1758"/>
        <end position="1870"/>
    </location>
</feature>
<keyword evidence="3 7" id="KW-0812">Transmembrane</keyword>
<evidence type="ECO:0000256" key="5">
    <source>
        <dbReference type="ARBA" id="ARBA00023136"/>
    </source>
</evidence>
<dbReference type="Pfam" id="PF02535">
    <property type="entry name" value="Zip"/>
    <property type="match status" value="1"/>
</dbReference>
<dbReference type="GO" id="GO:0005886">
    <property type="term" value="C:plasma membrane"/>
    <property type="evidence" value="ECO:0007669"/>
    <property type="project" value="TreeGrafter"/>
</dbReference>
<feature type="compositionally biased region" description="Basic and acidic residues" evidence="6">
    <location>
        <begin position="1329"/>
        <end position="1339"/>
    </location>
</feature>
<dbReference type="PANTHER" id="PTHR12191:SF37">
    <property type="entry name" value="ZINC TRANSPORTER FOI"/>
    <property type="match status" value="1"/>
</dbReference>
<feature type="compositionally biased region" description="Basic and acidic residues" evidence="6">
    <location>
        <begin position="575"/>
        <end position="587"/>
    </location>
</feature>
<feature type="compositionally biased region" description="Acidic residues" evidence="6">
    <location>
        <begin position="945"/>
        <end position="956"/>
    </location>
</feature>
<feature type="transmembrane region" description="Helical" evidence="7">
    <location>
        <begin position="349"/>
        <end position="368"/>
    </location>
</feature>
<feature type="compositionally biased region" description="Basic and acidic residues" evidence="6">
    <location>
        <begin position="1766"/>
        <end position="1775"/>
    </location>
</feature>
<evidence type="ECO:0000256" key="2">
    <source>
        <dbReference type="ARBA" id="ARBA00006939"/>
    </source>
</evidence>
<evidence type="ECO:0000256" key="7">
    <source>
        <dbReference type="SAM" id="Phobius"/>
    </source>
</evidence>
<dbReference type="WBParaSite" id="MBELARI_LOCUS4306">
    <property type="protein sequence ID" value="MBELARI_LOCUS4306"/>
    <property type="gene ID" value="MBELARI_LOCUS4306"/>
</dbReference>
<feature type="region of interest" description="Disordered" evidence="6">
    <location>
        <begin position="1593"/>
        <end position="1636"/>
    </location>
</feature>
<feature type="compositionally biased region" description="Polar residues" evidence="6">
    <location>
        <begin position="1828"/>
        <end position="1850"/>
    </location>
</feature>
<feature type="region of interest" description="Disordered" evidence="6">
    <location>
        <begin position="1704"/>
        <end position="1733"/>
    </location>
</feature>
<evidence type="ECO:0000256" key="6">
    <source>
        <dbReference type="SAM" id="MobiDB-lite"/>
    </source>
</evidence>
<evidence type="ECO:0000313" key="8">
    <source>
        <dbReference type="Proteomes" id="UP000887575"/>
    </source>
</evidence>
<feature type="compositionally biased region" description="Basic and acidic residues" evidence="6">
    <location>
        <begin position="1424"/>
        <end position="1454"/>
    </location>
</feature>
<feature type="compositionally biased region" description="Polar residues" evidence="6">
    <location>
        <begin position="1803"/>
        <end position="1820"/>
    </location>
</feature>
<sequence>MVINFDWAPSTSVANLTSEQVVQLCGVLNSTLDLQAITSTSTAEVFSSTTIPLHPRPSTMMAVTIGFLFVSLINLCAVAGIGVMRYLSKNVYNQVITFFVGLGVGSLSGSSFYHLLPNAHPALLEEVDEYGNLTHSYLRMAHFSLLGIYTFFMCDKIIKIILECKKKSRGAECSTAETGRAGWTIERKGSGDVSDRSEKALLNGHHKSCEEIPLQPVTNGAFGGSRMSEQAHGVCVHDHSIEWQVGQSSGQAIAAVAWMIIFGDGFHNLIDGISIGAAFSESIHSGVSVVLAVLCEEFPHELGDVAILVASGMTLRQALIYNLLSAMTCYIGFAFGVVVGEIGPDSTKYAFGLAGGMFLYISLGCMMPEMKKAMEEALEVSLAHGIKVLVLQTVGMFCGLTLIRSCSHSITETLKIRAGVAHRQSNVIQQISVVSIGSSGDPPPTTSQRQPEIREVERQKLKRLRLDSVGEIPVDPLEEEMMGKPVSYTKDLNEYVITWNNLDPTRDPFQADRLSRISDWVESTEGGVIDSEEEEEEEGEEEEEQEKSGTGGNEGGLLSLSDRKRSLPVEFVFGEEGREGREDERTHQSLPETSAIPQSSSLFRHELYTSPARPSSSHGRKTITEESFTSEQTKKTEDASRIGQIDHLEEIPFDIGMQVTAAESSADEGTFPYITRYRSATFPLRSSTYISSFLDQKLESEDRKDAEKEEFSTNIIGIARHIVERREEEQSSVTLEEEKETPIFGVKGEEEQSSFTESDTEGGIRPVIAGFYGQMPIITNLITDTYEGNEEKEEIEVEGGKNPAVNLAQLMELVKKQEQSLESDVEVVVTEGAAAIDARHAQSDDLRFRDPFDESDVDWLGELAAFSMRKTGERNVTLSEEIRQQNLTSSSFTHADIPLAILIRRIASSDSGDTQKVIEILSEPEVDQSIHPTIQQEKENLETSIETENEDEEETEIMVTERSSKSGRSTISEDFLPKRGELPRVESGGDFGNFEESEKSEKDDSSSASSHDEHFDLSKYPVIGVKGEEVVWVLRRETEIQEQEQGQGHDNYSRKETEISGETYILENGKFEAEFQKGQGYSRNLTDFSSILSPDTVPDSGGTYTVEKDVKIEDFMLKDDPLFRKREVDEKKEEKLMEYEEVEVRLIVLAKDEKIQRQVNKETTRFVEQIASTITTHPHSIEGNEELMQKRDLFEIENIHEEDQLMDRNLAKSEHFDDEPQNLFKDLVEIANQNTNLTEESQFLDRESLKIASFVAGDEEMHKNSADEENFSAEDQLKRSLPDEELKQERNIDAEDQKLQNQRELCETNRELERQLENKEEIVVQGGKGSDEDRVKAGEVEEEKFDTDLILKEFQAQESISDHEVEVGQGQEALSFKNRASGSPDHSQKSIPEESESNKSESESRKISVDLVQEILEGLMKSKATFEQKEIPGNSKERFDEENEKERIDEEKKTPTKPSMQQLHDQLVHIFVSAESLPDSPSPDSQSLEKENAGGNLRKSSALLQRQYSGGSRKNSKESSGDRVKQMRSGEAQWTRSDTLQSDASQLSYVSSDMDRSSLMKMNYNSNVDQAAWKDGHVEVDIAEVDHFWDYRYAKDQNEKEKEKEKEEDEKEEKPSKANTPTGEPETGTVLKKSVKGQDQLLASTVQRYYGRRTPLPSITPDSATNKSFNFDESSQIIAISSPESEGVSIVIPTNTKEITQITVQQEEKADESQGSISIGSLSESDADDEEIKEELNQSQNFFRLAKISSGSDTDQIDDLVVDEDLPPKSEDQSLARRGRKGTPHPSAEIRDRRKGNRGGLHPSTNPSTTPALISPQNTLIRMMLKRSASTESSAQLKKTSNHTSMNDTAFHSPELTYDSASPRLTDSQESLLEDEERLNALLEASGSPNGRKSVTFSEVTDNGPLLRSSSAIRLRGYKGILKKEDKQRESVRRILEYASERLYKDLCLLIEERDRAICALEITPIDTSGMSPHSAEAQINYRDQLLQNKGTLDARIDTLWRKLKNAPIDFVKLQCAWIFTVSESSQLTMKIRRRVLPRRNSAYFSLERKKKSDIELASEYAQKLARMRAELIRKDSEHEDQDYLTLLQRVSKTLGNQDALFQIARARDVKFDKIS</sequence>
<feature type="compositionally biased region" description="Basic and acidic residues" evidence="6">
    <location>
        <begin position="1515"/>
        <end position="1525"/>
    </location>
</feature>
<evidence type="ECO:0000256" key="1">
    <source>
        <dbReference type="ARBA" id="ARBA00004141"/>
    </source>
</evidence>
<organism evidence="8 9">
    <name type="scientific">Mesorhabditis belari</name>
    <dbReference type="NCBI Taxonomy" id="2138241"/>
    <lineage>
        <taxon>Eukaryota</taxon>
        <taxon>Metazoa</taxon>
        <taxon>Ecdysozoa</taxon>
        <taxon>Nematoda</taxon>
        <taxon>Chromadorea</taxon>
        <taxon>Rhabditida</taxon>
        <taxon>Rhabditina</taxon>
        <taxon>Rhabditomorpha</taxon>
        <taxon>Rhabditoidea</taxon>
        <taxon>Rhabditidae</taxon>
        <taxon>Mesorhabditinae</taxon>
        <taxon>Mesorhabditis</taxon>
    </lineage>
</organism>
<comment type="subcellular location">
    <subcellularLocation>
        <location evidence="1">Membrane</location>
        <topology evidence="1">Multi-pass membrane protein</topology>
    </subcellularLocation>
</comment>
<dbReference type="Proteomes" id="UP000887575">
    <property type="component" value="Unassembled WGS sequence"/>
</dbReference>
<dbReference type="InterPro" id="IPR050799">
    <property type="entry name" value="ZIP_Transporter"/>
</dbReference>
<feature type="compositionally biased region" description="Basic and acidic residues" evidence="6">
    <location>
        <begin position="1275"/>
        <end position="1298"/>
    </location>
</feature>
<feature type="region of interest" description="Disordered" evidence="6">
    <location>
        <begin position="1260"/>
        <end position="1299"/>
    </location>
</feature>
<evidence type="ECO:0000313" key="9">
    <source>
        <dbReference type="WBParaSite" id="MBELARI_LOCUS4306"/>
    </source>
</evidence>
<dbReference type="GO" id="GO:0005385">
    <property type="term" value="F:zinc ion transmembrane transporter activity"/>
    <property type="evidence" value="ECO:0007669"/>
    <property type="project" value="TreeGrafter"/>
</dbReference>
<protein>
    <submittedName>
        <fullName evidence="9">Uncharacterized protein</fullName>
    </submittedName>
</protein>
<proteinExistence type="inferred from homology"/>
<dbReference type="GO" id="GO:0030003">
    <property type="term" value="P:intracellular monoatomic cation homeostasis"/>
    <property type="evidence" value="ECO:0007669"/>
    <property type="project" value="TreeGrafter"/>
</dbReference>
<feature type="compositionally biased region" description="Basic and acidic residues" evidence="6">
    <location>
        <begin position="1593"/>
        <end position="1605"/>
    </location>
</feature>
<evidence type="ECO:0000256" key="4">
    <source>
        <dbReference type="ARBA" id="ARBA00022989"/>
    </source>
</evidence>
<feature type="compositionally biased region" description="Polar residues" evidence="6">
    <location>
        <begin position="1532"/>
        <end position="1546"/>
    </location>
</feature>
<dbReference type="InterPro" id="IPR003689">
    <property type="entry name" value="ZIP"/>
</dbReference>
<feature type="compositionally biased region" description="Low complexity" evidence="6">
    <location>
        <begin position="1476"/>
        <end position="1486"/>
    </location>
</feature>
<feature type="region of interest" description="Disordered" evidence="6">
    <location>
        <begin position="1321"/>
        <end position="1341"/>
    </location>
</feature>
<feature type="compositionally biased region" description="Basic and acidic residues" evidence="6">
    <location>
        <begin position="975"/>
        <end position="984"/>
    </location>
</feature>
<keyword evidence="5 7" id="KW-0472">Membrane</keyword>
<feature type="transmembrane region" description="Helical" evidence="7">
    <location>
        <begin position="60"/>
        <end position="83"/>
    </location>
</feature>
<feature type="compositionally biased region" description="Polar residues" evidence="6">
    <location>
        <begin position="1713"/>
        <end position="1724"/>
    </location>
</feature>
<feature type="compositionally biased region" description="Polar residues" evidence="6">
    <location>
        <begin position="1859"/>
        <end position="1870"/>
    </location>
</feature>
<feature type="compositionally biased region" description="Basic and acidic residues" evidence="6">
    <location>
        <begin position="632"/>
        <end position="644"/>
    </location>
</feature>
<feature type="compositionally biased region" description="Acidic residues" evidence="6">
    <location>
        <begin position="530"/>
        <end position="545"/>
    </location>
</feature>
<feature type="region of interest" description="Disordered" evidence="6">
    <location>
        <begin position="520"/>
        <end position="644"/>
    </location>
</feature>
<feature type="region of interest" description="Disordered" evidence="6">
    <location>
        <begin position="1358"/>
        <end position="1406"/>
    </location>
</feature>
<feature type="transmembrane region" description="Helical" evidence="7">
    <location>
        <begin position="319"/>
        <end position="343"/>
    </location>
</feature>
<feature type="compositionally biased region" description="Basic and acidic residues" evidence="6">
    <location>
        <begin position="1386"/>
        <end position="1406"/>
    </location>
</feature>
<feature type="transmembrane region" description="Helical" evidence="7">
    <location>
        <begin position="95"/>
        <end position="116"/>
    </location>
</feature>
<feature type="transmembrane region" description="Helical" evidence="7">
    <location>
        <begin position="136"/>
        <end position="158"/>
    </location>
</feature>